<accession>A0ABR8T5R7</accession>
<organism evidence="2 3">
    <name type="scientific">Paenibacillus gallinarum</name>
    <dbReference type="NCBI Taxonomy" id="2762232"/>
    <lineage>
        <taxon>Bacteria</taxon>
        <taxon>Bacillati</taxon>
        <taxon>Bacillota</taxon>
        <taxon>Bacilli</taxon>
        <taxon>Bacillales</taxon>
        <taxon>Paenibacillaceae</taxon>
        <taxon>Paenibacillus</taxon>
    </lineage>
</organism>
<evidence type="ECO:0000313" key="3">
    <source>
        <dbReference type="Proteomes" id="UP000608071"/>
    </source>
</evidence>
<gene>
    <name evidence="2" type="ORF">H9647_23865</name>
</gene>
<keyword evidence="3" id="KW-1185">Reference proteome</keyword>
<reference evidence="2 3" key="1">
    <citation type="submission" date="2020-08" db="EMBL/GenBank/DDBJ databases">
        <title>A Genomic Blueprint of the Chicken Gut Microbiome.</title>
        <authorList>
            <person name="Gilroy R."/>
            <person name="Ravi A."/>
            <person name="Getino M."/>
            <person name="Pursley I."/>
            <person name="Horton D.L."/>
            <person name="Alikhan N.-F."/>
            <person name="Baker D."/>
            <person name="Gharbi K."/>
            <person name="Hall N."/>
            <person name="Watson M."/>
            <person name="Adriaenssens E.M."/>
            <person name="Foster-Nyarko E."/>
            <person name="Jarju S."/>
            <person name="Secka A."/>
            <person name="Antonio M."/>
            <person name="Oren A."/>
            <person name="Chaudhuri R."/>
            <person name="La Ragione R.M."/>
            <person name="Hildebrand F."/>
            <person name="Pallen M.J."/>
        </authorList>
    </citation>
    <scope>NUCLEOTIDE SEQUENCE [LARGE SCALE GENOMIC DNA]</scope>
    <source>
        <strain evidence="2 3">Sa2BVA9</strain>
    </source>
</reference>
<evidence type="ECO:0000256" key="1">
    <source>
        <dbReference type="SAM" id="Phobius"/>
    </source>
</evidence>
<keyword evidence="1" id="KW-0812">Transmembrane</keyword>
<sequence length="240" mass="26348">MRIFSLTVLFIILISSYAGVRVHAEEVTTTAPKSSVLPNPDETVIPLSILELKAAVPENFDKTILISMVAADQINIMGRLDKLNKYISSQEIKPGTYKVSFINIVGENANGYEIKRPEKITIEEGKTTHYVIRISLKANSKESEVPSNEAQEEMVADLMGANDKIGVVEEDQGASNEEISNISTLNVDPPSVDVASSTSSTKTIDDSTLNTIIGVSVLLVAGLLFFLYKQLIYKHDYYDC</sequence>
<protein>
    <submittedName>
        <fullName evidence="2">Uncharacterized protein</fullName>
    </submittedName>
</protein>
<dbReference type="RefSeq" id="WP_191804773.1">
    <property type="nucleotide sequence ID" value="NZ_JACSQL010000020.1"/>
</dbReference>
<comment type="caution">
    <text evidence="2">The sequence shown here is derived from an EMBL/GenBank/DDBJ whole genome shotgun (WGS) entry which is preliminary data.</text>
</comment>
<keyword evidence="1" id="KW-1133">Transmembrane helix</keyword>
<keyword evidence="1" id="KW-0472">Membrane</keyword>
<dbReference type="EMBL" id="JACSQL010000020">
    <property type="protein sequence ID" value="MBD7971111.1"/>
    <property type="molecule type" value="Genomic_DNA"/>
</dbReference>
<feature type="transmembrane region" description="Helical" evidence="1">
    <location>
        <begin position="209"/>
        <end position="228"/>
    </location>
</feature>
<name>A0ABR8T5R7_9BACL</name>
<dbReference type="Proteomes" id="UP000608071">
    <property type="component" value="Unassembled WGS sequence"/>
</dbReference>
<evidence type="ECO:0000313" key="2">
    <source>
        <dbReference type="EMBL" id="MBD7971111.1"/>
    </source>
</evidence>
<proteinExistence type="predicted"/>